<dbReference type="InterPro" id="IPR036789">
    <property type="entry name" value="Ribosomal_uL6-like_a/b-dom_sf"/>
</dbReference>
<protein>
    <recommendedName>
        <fullName evidence="8">Large ribosomal subunit protein uL6 alpha-beta domain-containing protein</fullName>
    </recommendedName>
</protein>
<gene>
    <name evidence="9" type="ORF">PFNF54_04318</name>
</gene>
<dbReference type="FunFam" id="3.90.930.12:FF:000004">
    <property type="entry name" value="60S ribosomal protein L9"/>
    <property type="match status" value="1"/>
</dbReference>
<name>W7K1D8_PLAFO</name>
<comment type="similarity">
    <text evidence="2">Belongs to the V-ATPase G subunit family.</text>
</comment>
<dbReference type="AlphaFoldDB" id="W7K1D8"/>
<dbReference type="InterPro" id="IPR000702">
    <property type="entry name" value="Ribosomal_uL6-like"/>
</dbReference>
<evidence type="ECO:0000313" key="9">
    <source>
        <dbReference type="EMBL" id="EWC86765.1"/>
    </source>
</evidence>
<keyword evidence="4" id="KW-0375">Hydrogen ion transport</keyword>
<dbReference type="Pfam" id="PF03179">
    <property type="entry name" value="V-ATPase_G"/>
    <property type="match status" value="1"/>
</dbReference>
<dbReference type="EMBL" id="KE123862">
    <property type="protein sequence ID" value="EWC86765.1"/>
    <property type="molecule type" value="Genomic_DNA"/>
</dbReference>
<dbReference type="FunFam" id="3.90.930.12:FF:000003">
    <property type="entry name" value="60S ribosomal protein L9"/>
    <property type="match status" value="1"/>
</dbReference>
<feature type="domain" description="Large ribosomal subunit protein uL6 alpha-beta" evidence="8">
    <location>
        <begin position="116"/>
        <end position="185"/>
    </location>
</feature>
<keyword evidence="7" id="KW-0687">Ribonucleoprotein</keyword>
<dbReference type="Proteomes" id="UP000030673">
    <property type="component" value="Unassembled WGS sequence"/>
</dbReference>
<evidence type="ECO:0000256" key="7">
    <source>
        <dbReference type="ARBA" id="ARBA00023274"/>
    </source>
</evidence>
<dbReference type="GO" id="GO:0002181">
    <property type="term" value="P:cytoplasmic translation"/>
    <property type="evidence" value="ECO:0007669"/>
    <property type="project" value="TreeGrafter"/>
</dbReference>
<reference evidence="9 10" key="1">
    <citation type="submission" date="2013-02" db="EMBL/GenBank/DDBJ databases">
        <title>The Genome Sequence of Plasmodium falciparum NF54.</title>
        <authorList>
            <consortium name="The Broad Institute Genome Sequencing Platform"/>
            <consortium name="The Broad Institute Genome Sequencing Center for Infectious Disease"/>
            <person name="Neafsey D."/>
            <person name="Cheeseman I."/>
            <person name="Volkman S."/>
            <person name="Adams J."/>
            <person name="Walker B."/>
            <person name="Young S.K."/>
            <person name="Zeng Q."/>
            <person name="Gargeya S."/>
            <person name="Fitzgerald M."/>
            <person name="Haas B."/>
            <person name="Abouelleil A."/>
            <person name="Alvarado L."/>
            <person name="Arachchi H.M."/>
            <person name="Berlin A.M."/>
            <person name="Chapman S.B."/>
            <person name="Dewar J."/>
            <person name="Goldberg J."/>
            <person name="Griggs A."/>
            <person name="Gujja S."/>
            <person name="Hansen M."/>
            <person name="Howarth C."/>
            <person name="Imamovic A."/>
            <person name="Larimer J."/>
            <person name="McCowan C."/>
            <person name="Murphy C."/>
            <person name="Neiman D."/>
            <person name="Pearson M."/>
            <person name="Priest M."/>
            <person name="Roberts A."/>
            <person name="Saif S."/>
            <person name="Shea T."/>
            <person name="Sisk P."/>
            <person name="Sykes S."/>
            <person name="Wortman J."/>
            <person name="Nusbaum C."/>
            <person name="Birren B."/>
        </authorList>
    </citation>
    <scope>NUCLEOTIDE SEQUENCE [LARGE SCALE GENOMIC DNA]</scope>
    <source>
        <strain evidence="9 10">NF54</strain>
    </source>
</reference>
<evidence type="ECO:0000256" key="4">
    <source>
        <dbReference type="ARBA" id="ARBA00022781"/>
    </source>
</evidence>
<dbReference type="Gene3D" id="3.90.930.12">
    <property type="entry name" value="Ribosomal protein L6, alpha-beta domain"/>
    <property type="match status" value="2"/>
</dbReference>
<dbReference type="SUPFAM" id="SSF56053">
    <property type="entry name" value="Ribosomal protein L6"/>
    <property type="match status" value="2"/>
</dbReference>
<dbReference type="InterPro" id="IPR020040">
    <property type="entry name" value="Ribosomal_uL6_a/b-dom"/>
</dbReference>
<accession>W7K1D8</accession>
<proteinExistence type="inferred from homology"/>
<keyword evidence="5" id="KW-0689">Ribosomal protein</keyword>
<dbReference type="PANTHER" id="PTHR11655:SF16">
    <property type="entry name" value="60S RIBOSOMAL PROTEIN L9"/>
    <property type="match status" value="1"/>
</dbReference>
<sequence length="290" mass="33226">MAQNKGSNVLIQQLLKAEEEADLVIKKAKDVRAKMLKEAEATATEELKIFRAKEKERLNKGHKEKSTAEDEAVTKIEQNTKDEIKVYKDLFKKNKDQVAQFIYDKVYNVDLTIPDIKVAINARKVTVSGKYGTLRRSFRHLPIDIRLNKLKKYIKVVMWFGVPDSLACIRTVCTHLKNMFTGVTKKFLYKMRLVHAHFPINSNIVDNNTRIEIRNYLGEKSVRFVKALPGVVIEKSPNVKDEIYVSGADIENVSLTAALIHQSVLCRNKDIRKFLDGIYVSEVTTVEKDE</sequence>
<evidence type="ECO:0000256" key="5">
    <source>
        <dbReference type="ARBA" id="ARBA00022980"/>
    </source>
</evidence>
<evidence type="ECO:0000256" key="6">
    <source>
        <dbReference type="ARBA" id="ARBA00023065"/>
    </source>
</evidence>
<evidence type="ECO:0000256" key="2">
    <source>
        <dbReference type="ARBA" id="ARBA00010066"/>
    </source>
</evidence>
<keyword evidence="10" id="KW-1185">Reference proteome</keyword>
<dbReference type="Gene3D" id="1.20.5.2950">
    <property type="match status" value="1"/>
</dbReference>
<dbReference type="Pfam" id="PF00347">
    <property type="entry name" value="Ribosomal_L6"/>
    <property type="match status" value="2"/>
</dbReference>
<keyword evidence="6" id="KW-0406">Ion transport</keyword>
<evidence type="ECO:0000313" key="10">
    <source>
        <dbReference type="Proteomes" id="UP000030673"/>
    </source>
</evidence>
<dbReference type="PANTHER" id="PTHR11655">
    <property type="entry name" value="60S/50S RIBOSOMAL PROTEIN L6/L9"/>
    <property type="match status" value="1"/>
</dbReference>
<dbReference type="GO" id="GO:0019843">
    <property type="term" value="F:rRNA binding"/>
    <property type="evidence" value="ECO:0007669"/>
    <property type="project" value="InterPro"/>
</dbReference>
<feature type="domain" description="Large ribosomal subunit protein uL6 alpha-beta" evidence="8">
    <location>
        <begin position="211"/>
        <end position="277"/>
    </location>
</feature>
<keyword evidence="3" id="KW-0813">Transport</keyword>
<organism evidence="9 10">
    <name type="scientific">Plasmodium falciparum (isolate NF54)</name>
    <dbReference type="NCBI Taxonomy" id="5843"/>
    <lineage>
        <taxon>Eukaryota</taxon>
        <taxon>Sar</taxon>
        <taxon>Alveolata</taxon>
        <taxon>Apicomplexa</taxon>
        <taxon>Aconoidasida</taxon>
        <taxon>Haemosporida</taxon>
        <taxon>Plasmodiidae</taxon>
        <taxon>Plasmodium</taxon>
        <taxon>Plasmodium (Laverania)</taxon>
    </lineage>
</organism>
<comment type="similarity">
    <text evidence="1">Belongs to the universal ribosomal protein uL6 family.</text>
</comment>
<dbReference type="GO" id="GO:0003735">
    <property type="term" value="F:structural constituent of ribosome"/>
    <property type="evidence" value="ECO:0007669"/>
    <property type="project" value="InterPro"/>
</dbReference>
<dbReference type="GO" id="GO:0046961">
    <property type="term" value="F:proton-transporting ATPase activity, rotational mechanism"/>
    <property type="evidence" value="ECO:0007669"/>
    <property type="project" value="InterPro"/>
</dbReference>
<dbReference type="GO" id="GO:0022625">
    <property type="term" value="C:cytosolic large ribosomal subunit"/>
    <property type="evidence" value="ECO:0007669"/>
    <property type="project" value="TreeGrafter"/>
</dbReference>
<evidence type="ECO:0000256" key="1">
    <source>
        <dbReference type="ARBA" id="ARBA00009356"/>
    </source>
</evidence>
<dbReference type="InterPro" id="IPR005124">
    <property type="entry name" value="V-ATPase_G"/>
</dbReference>
<dbReference type="GO" id="GO:0016471">
    <property type="term" value="C:vacuolar proton-transporting V-type ATPase complex"/>
    <property type="evidence" value="ECO:0007669"/>
    <property type="project" value="InterPro"/>
</dbReference>
<evidence type="ECO:0000259" key="8">
    <source>
        <dbReference type="Pfam" id="PF00347"/>
    </source>
</evidence>
<evidence type="ECO:0000256" key="3">
    <source>
        <dbReference type="ARBA" id="ARBA00022448"/>
    </source>
</evidence>